<reference evidence="2 3" key="1">
    <citation type="submission" date="2016-10" db="EMBL/GenBank/DDBJ databases">
        <authorList>
            <person name="de Groot N.N."/>
        </authorList>
    </citation>
    <scope>NUCLEOTIDE SEQUENCE [LARGE SCALE GENOMIC DNA]</scope>
    <source>
        <strain evidence="2 3">CGMCC 1.11030</strain>
    </source>
</reference>
<gene>
    <name evidence="2" type="ORF">SAMN05216258_102225</name>
</gene>
<dbReference type="Gene3D" id="3.30.200.20">
    <property type="entry name" value="Phosphorylase Kinase, domain 1"/>
    <property type="match status" value="1"/>
</dbReference>
<proteinExistence type="predicted"/>
<evidence type="ECO:0000313" key="3">
    <source>
        <dbReference type="Proteomes" id="UP000199377"/>
    </source>
</evidence>
<organism evidence="2 3">
    <name type="scientific">Albimonas pacifica</name>
    <dbReference type="NCBI Taxonomy" id="1114924"/>
    <lineage>
        <taxon>Bacteria</taxon>
        <taxon>Pseudomonadati</taxon>
        <taxon>Pseudomonadota</taxon>
        <taxon>Alphaproteobacteria</taxon>
        <taxon>Rhodobacterales</taxon>
        <taxon>Paracoccaceae</taxon>
        <taxon>Albimonas</taxon>
    </lineage>
</organism>
<dbReference type="SUPFAM" id="SSF56112">
    <property type="entry name" value="Protein kinase-like (PK-like)"/>
    <property type="match status" value="1"/>
</dbReference>
<dbReference type="Pfam" id="PF01636">
    <property type="entry name" value="APH"/>
    <property type="match status" value="1"/>
</dbReference>
<dbReference type="InterPro" id="IPR041726">
    <property type="entry name" value="ACAD10_11_N"/>
</dbReference>
<dbReference type="Gene3D" id="3.90.1200.10">
    <property type="match status" value="1"/>
</dbReference>
<evidence type="ECO:0000313" key="2">
    <source>
        <dbReference type="EMBL" id="SFH78296.1"/>
    </source>
</evidence>
<keyword evidence="2" id="KW-0418">Kinase</keyword>
<dbReference type="CDD" id="cd05154">
    <property type="entry name" value="ACAD10_11_N-like"/>
    <property type="match status" value="1"/>
</dbReference>
<dbReference type="PANTHER" id="PTHR21310:SF40">
    <property type="entry name" value="AMINOGLYCOSIDE PHOSPHOTRANSFERASE DOMAIN-CONTAINING PROTEIN-RELATED"/>
    <property type="match status" value="1"/>
</dbReference>
<sequence>MAQGDPAWRSEALAPRLAAFLEQRIGAPVAVRDLHRFTAGLSWATISFTLRREGEADRPLILRIGDPNGLLAPYSARPEHLALTSLAGIAELPAATSLWWSDDLCVLGAPFIVTTRLEGRTPMPIWPGAAAGADADDDGPRILDDFAAGLAAIHACDWRAAPAAALDPQATPETCVRDELARWVARLPGADGRPEAPAMRYAAAWLHEHAPTAVRVALLHGDYRVGNYMVKDGRISGILDWELTHLGDPHEDLAWAGLRTLGGTETTLGGRLDRAGFLQRYAARTGLAIDPDRIRYFEVLGQFKAACLLLMARERVRRGAVHDARLAVMGLQPAAAQMGLMSMIKAIRWT</sequence>
<dbReference type="InterPro" id="IPR051678">
    <property type="entry name" value="AGP_Transferase"/>
</dbReference>
<dbReference type="EMBL" id="FOQH01000002">
    <property type="protein sequence ID" value="SFH78296.1"/>
    <property type="molecule type" value="Genomic_DNA"/>
</dbReference>
<dbReference type="Proteomes" id="UP000199377">
    <property type="component" value="Unassembled WGS sequence"/>
</dbReference>
<dbReference type="RefSeq" id="WP_092858120.1">
    <property type="nucleotide sequence ID" value="NZ_FOQH01000002.1"/>
</dbReference>
<accession>A0A1I3CV97</accession>
<dbReference type="STRING" id="1114924.SAMN05216258_102225"/>
<keyword evidence="3" id="KW-1185">Reference proteome</keyword>
<dbReference type="OrthoDB" id="3806873at2"/>
<dbReference type="GO" id="GO:0016301">
    <property type="term" value="F:kinase activity"/>
    <property type="evidence" value="ECO:0007669"/>
    <property type="project" value="UniProtKB-KW"/>
</dbReference>
<dbReference type="PANTHER" id="PTHR21310">
    <property type="entry name" value="AMINOGLYCOSIDE PHOSPHOTRANSFERASE-RELATED-RELATED"/>
    <property type="match status" value="1"/>
</dbReference>
<keyword evidence="2" id="KW-0808">Transferase</keyword>
<dbReference type="InterPro" id="IPR002575">
    <property type="entry name" value="Aminoglycoside_PTrfase"/>
</dbReference>
<dbReference type="AlphaFoldDB" id="A0A1I3CV97"/>
<protein>
    <submittedName>
        <fullName evidence="2">Predicted kinase, aminoglycoside phosphotransferase (APT) family</fullName>
    </submittedName>
</protein>
<feature type="domain" description="Aminoglycoside phosphotransferase" evidence="1">
    <location>
        <begin position="49"/>
        <end position="295"/>
    </location>
</feature>
<dbReference type="InterPro" id="IPR011009">
    <property type="entry name" value="Kinase-like_dom_sf"/>
</dbReference>
<name>A0A1I3CV97_9RHOB</name>
<evidence type="ECO:0000259" key="1">
    <source>
        <dbReference type="Pfam" id="PF01636"/>
    </source>
</evidence>